<evidence type="ECO:0000313" key="2">
    <source>
        <dbReference type="Proteomes" id="UP000324800"/>
    </source>
</evidence>
<protein>
    <submittedName>
        <fullName evidence="1">Uncharacterized protein</fullName>
    </submittedName>
</protein>
<accession>A0A5J4X6A3</accession>
<dbReference type="EMBL" id="SNRW01000194">
    <property type="protein sequence ID" value="KAA6402730.1"/>
    <property type="molecule type" value="Genomic_DNA"/>
</dbReference>
<evidence type="ECO:0000313" key="1">
    <source>
        <dbReference type="EMBL" id="KAA6402730.1"/>
    </source>
</evidence>
<reference evidence="1 2" key="1">
    <citation type="submission" date="2019-03" db="EMBL/GenBank/DDBJ databases">
        <title>Single cell metagenomics reveals metabolic interactions within the superorganism composed of flagellate Streblomastix strix and complex community of Bacteroidetes bacteria on its surface.</title>
        <authorList>
            <person name="Treitli S.C."/>
            <person name="Kolisko M."/>
            <person name="Husnik F."/>
            <person name="Keeling P."/>
            <person name="Hampl V."/>
        </authorList>
    </citation>
    <scope>NUCLEOTIDE SEQUENCE [LARGE SCALE GENOMIC DNA]</scope>
    <source>
        <strain evidence="1">ST1C</strain>
    </source>
</reference>
<proteinExistence type="predicted"/>
<gene>
    <name evidence="1" type="ORF">EZS28_001739</name>
</gene>
<sequence length="195" mass="22271">MIQLSKDEQEDKDTNNIEGKVKDRGIITEKDFINDLYEHGIQTVIYLTGAFFYELIQIEARLRELTMQSRAITKRIEERHEDEREDIIPFPPTLAKTYPEIKPKLQELENQIENGMNGGIHDSKNKNDIGGDIGEYIGQTITNALSESIEILTDILEGSGIQIFNQKQNKDDVNKIKYGTINKGICLQCCIQVIL</sequence>
<comment type="caution">
    <text evidence="1">The sequence shown here is derived from an EMBL/GenBank/DDBJ whole genome shotgun (WGS) entry which is preliminary data.</text>
</comment>
<organism evidence="1 2">
    <name type="scientific">Streblomastix strix</name>
    <dbReference type="NCBI Taxonomy" id="222440"/>
    <lineage>
        <taxon>Eukaryota</taxon>
        <taxon>Metamonada</taxon>
        <taxon>Preaxostyla</taxon>
        <taxon>Oxymonadida</taxon>
        <taxon>Streblomastigidae</taxon>
        <taxon>Streblomastix</taxon>
    </lineage>
</organism>
<dbReference type="AlphaFoldDB" id="A0A5J4X6A3"/>
<name>A0A5J4X6A3_9EUKA</name>
<dbReference type="Proteomes" id="UP000324800">
    <property type="component" value="Unassembled WGS sequence"/>
</dbReference>